<proteinExistence type="predicted"/>
<accession>A0A173T7B9</accession>
<feature type="transmembrane region" description="Helical" evidence="1">
    <location>
        <begin position="284"/>
        <end position="309"/>
    </location>
</feature>
<evidence type="ECO:0000256" key="1">
    <source>
        <dbReference type="SAM" id="Phobius"/>
    </source>
</evidence>
<evidence type="ECO:0000313" key="3">
    <source>
        <dbReference type="Proteomes" id="UP000095492"/>
    </source>
</evidence>
<dbReference type="GeneID" id="97390742"/>
<keyword evidence="1" id="KW-0812">Transmembrane</keyword>
<gene>
    <name evidence="2" type="ORF">ERS852448_01304</name>
</gene>
<sequence length="312" mass="34156">MKKKLFILCITICIGYGIICPDLLAKSAANGLYLWYHSVLPTLLPFGILSGIILRTGMYDAILERISPFLKGIYPLRPPLFYPLIAGYLFGFPLGSKLCADLYDLGKISKNEAIRVSCISNNFGPAFVVNYVLVALPEGVMPDWMFLAICYGTPLLLGWFMLWRAPENPPEKNSEKMPASRSEITLKIIDDGIMNGFTTMIKLAGYIMLFSIAADFAGHLPLPGTALSGCVIGLLEITNGIYTVSGTEWPAEIKYLSAMAMVSFGGISGICQTASMLAKLQSSIRTYVIFKLLNAMLATLFTAALVCYLNHQ</sequence>
<dbReference type="Proteomes" id="UP000095492">
    <property type="component" value="Unassembled WGS sequence"/>
</dbReference>
<dbReference type="OrthoDB" id="1645614at2"/>
<name>A0A173T7B9_EUBRA</name>
<reference evidence="2 3" key="1">
    <citation type="submission" date="2015-09" db="EMBL/GenBank/DDBJ databases">
        <authorList>
            <consortium name="Pathogen Informatics"/>
        </authorList>
    </citation>
    <scope>NUCLEOTIDE SEQUENCE [LARGE SCALE GENOMIC DNA]</scope>
    <source>
        <strain evidence="2 3">2789STDY5608891</strain>
    </source>
</reference>
<keyword evidence="1" id="KW-0472">Membrane</keyword>
<feature type="transmembrane region" description="Helical" evidence="1">
    <location>
        <begin position="74"/>
        <end position="95"/>
    </location>
</feature>
<feature type="transmembrane region" description="Helical" evidence="1">
    <location>
        <begin position="203"/>
        <end position="220"/>
    </location>
</feature>
<dbReference type="RefSeq" id="WP_055290087.1">
    <property type="nucleotide sequence ID" value="NZ_CBCTYR010000026.1"/>
</dbReference>
<keyword evidence="1" id="KW-1133">Transmembrane helix</keyword>
<protein>
    <submittedName>
        <fullName evidence="2">Uncharacterized protein conserved in bacteria</fullName>
    </submittedName>
</protein>
<feature type="transmembrane region" description="Helical" evidence="1">
    <location>
        <begin position="33"/>
        <end position="54"/>
    </location>
</feature>
<dbReference type="STRING" id="39490.ERS852448_01304"/>
<dbReference type="AlphaFoldDB" id="A0A173T7B9"/>
<organism evidence="2 3">
    <name type="scientific">Eubacterium ramulus</name>
    <dbReference type="NCBI Taxonomy" id="39490"/>
    <lineage>
        <taxon>Bacteria</taxon>
        <taxon>Bacillati</taxon>
        <taxon>Bacillota</taxon>
        <taxon>Clostridia</taxon>
        <taxon>Eubacteriales</taxon>
        <taxon>Eubacteriaceae</taxon>
        <taxon>Eubacterium</taxon>
    </lineage>
</organism>
<feature type="transmembrane region" description="Helical" evidence="1">
    <location>
        <begin position="256"/>
        <end position="278"/>
    </location>
</feature>
<dbReference type="EMBL" id="CYYA01000007">
    <property type="protein sequence ID" value="CUM97308.1"/>
    <property type="molecule type" value="Genomic_DNA"/>
</dbReference>
<feature type="transmembrane region" description="Helical" evidence="1">
    <location>
        <begin position="144"/>
        <end position="163"/>
    </location>
</feature>
<feature type="transmembrane region" description="Helical" evidence="1">
    <location>
        <begin position="226"/>
        <end position="244"/>
    </location>
</feature>
<evidence type="ECO:0000313" key="2">
    <source>
        <dbReference type="EMBL" id="CUM97308.1"/>
    </source>
</evidence>